<evidence type="ECO:0000313" key="2">
    <source>
        <dbReference type="Proteomes" id="UP000821865"/>
    </source>
</evidence>
<sequence>MGAIHTAPYTAAVQMPAPIADSRVTVTMYFQAPRPIFTPAVEHSIRNKTLLVRPSAFCVRALTLPARDRARDDTFTSHGNSQATHKRSSRNRSHPGTVFPNCHSDPPSPTNTSKPGQNH</sequence>
<accession>A0ACB8CUE1</accession>
<dbReference type="Proteomes" id="UP000821865">
    <property type="component" value="Chromosome 4"/>
</dbReference>
<proteinExistence type="predicted"/>
<organism evidence="1 2">
    <name type="scientific">Dermacentor silvarum</name>
    <name type="common">Tick</name>
    <dbReference type="NCBI Taxonomy" id="543639"/>
    <lineage>
        <taxon>Eukaryota</taxon>
        <taxon>Metazoa</taxon>
        <taxon>Ecdysozoa</taxon>
        <taxon>Arthropoda</taxon>
        <taxon>Chelicerata</taxon>
        <taxon>Arachnida</taxon>
        <taxon>Acari</taxon>
        <taxon>Parasitiformes</taxon>
        <taxon>Ixodida</taxon>
        <taxon>Ixodoidea</taxon>
        <taxon>Ixodidae</taxon>
        <taxon>Rhipicephalinae</taxon>
        <taxon>Dermacentor</taxon>
    </lineage>
</organism>
<keyword evidence="2" id="KW-1185">Reference proteome</keyword>
<reference evidence="1" key="1">
    <citation type="submission" date="2020-05" db="EMBL/GenBank/DDBJ databases">
        <title>Large-scale comparative analyses of tick genomes elucidate their genetic diversity and vector capacities.</title>
        <authorList>
            <person name="Jia N."/>
            <person name="Wang J."/>
            <person name="Shi W."/>
            <person name="Du L."/>
            <person name="Sun Y."/>
            <person name="Zhan W."/>
            <person name="Jiang J."/>
            <person name="Wang Q."/>
            <person name="Zhang B."/>
            <person name="Ji P."/>
            <person name="Sakyi L.B."/>
            <person name="Cui X."/>
            <person name="Yuan T."/>
            <person name="Jiang B."/>
            <person name="Yang W."/>
            <person name="Lam T.T.-Y."/>
            <person name="Chang Q."/>
            <person name="Ding S."/>
            <person name="Wang X."/>
            <person name="Zhu J."/>
            <person name="Ruan X."/>
            <person name="Zhao L."/>
            <person name="Wei J."/>
            <person name="Que T."/>
            <person name="Du C."/>
            <person name="Cheng J."/>
            <person name="Dai P."/>
            <person name="Han X."/>
            <person name="Huang E."/>
            <person name="Gao Y."/>
            <person name="Liu J."/>
            <person name="Shao H."/>
            <person name="Ye R."/>
            <person name="Li L."/>
            <person name="Wei W."/>
            <person name="Wang X."/>
            <person name="Wang C."/>
            <person name="Yang T."/>
            <person name="Huo Q."/>
            <person name="Li W."/>
            <person name="Guo W."/>
            <person name="Chen H."/>
            <person name="Zhou L."/>
            <person name="Ni X."/>
            <person name="Tian J."/>
            <person name="Zhou Y."/>
            <person name="Sheng Y."/>
            <person name="Liu T."/>
            <person name="Pan Y."/>
            <person name="Xia L."/>
            <person name="Li J."/>
            <person name="Zhao F."/>
            <person name="Cao W."/>
        </authorList>
    </citation>
    <scope>NUCLEOTIDE SEQUENCE</scope>
    <source>
        <strain evidence="1">Dsil-2018</strain>
    </source>
</reference>
<gene>
    <name evidence="1" type="ORF">HPB49_002003</name>
</gene>
<comment type="caution">
    <text evidence="1">The sequence shown here is derived from an EMBL/GenBank/DDBJ whole genome shotgun (WGS) entry which is preliminary data.</text>
</comment>
<name>A0ACB8CUE1_DERSI</name>
<protein>
    <submittedName>
        <fullName evidence="1">Uncharacterized protein</fullName>
    </submittedName>
</protein>
<evidence type="ECO:0000313" key="1">
    <source>
        <dbReference type="EMBL" id="KAH7952865.1"/>
    </source>
</evidence>
<dbReference type="EMBL" id="CM023473">
    <property type="protein sequence ID" value="KAH7952865.1"/>
    <property type="molecule type" value="Genomic_DNA"/>
</dbReference>